<protein>
    <submittedName>
        <fullName evidence="1">Uncharacterized protein</fullName>
    </submittedName>
</protein>
<accession>A0A940MQ74</accession>
<evidence type="ECO:0000313" key="1">
    <source>
        <dbReference type="EMBL" id="MBP0483838.1"/>
    </source>
</evidence>
<gene>
    <name evidence="1" type="ORF">J5474_15240</name>
</gene>
<name>A0A940MQ74_9RHOB</name>
<comment type="caution">
    <text evidence="1">The sequence shown here is derived from an EMBL/GenBank/DDBJ whole genome shotgun (WGS) entry which is preliminary data.</text>
</comment>
<dbReference type="EMBL" id="JAGISH010000008">
    <property type="protein sequence ID" value="MBP0483838.1"/>
    <property type="molecule type" value="Genomic_DNA"/>
</dbReference>
<dbReference type="AlphaFoldDB" id="A0A940MQ74"/>
<dbReference type="Proteomes" id="UP000675940">
    <property type="component" value="Unassembled WGS sequence"/>
</dbReference>
<reference evidence="1" key="1">
    <citation type="submission" date="2021-03" db="EMBL/GenBank/DDBJ databases">
        <title>Sagittula salina sp. nov. strain M10.9X isolated from the marine waste.</title>
        <authorList>
            <person name="Satari L."/>
            <person name="Molina-Menor E."/>
            <person name="Vidal-Verdu A."/>
            <person name="Pascual J."/>
            <person name="Pereto J."/>
            <person name="Porcar M."/>
        </authorList>
    </citation>
    <scope>NUCLEOTIDE SEQUENCE</scope>
    <source>
        <strain evidence="1">M10.9X</strain>
    </source>
</reference>
<organism evidence="1 2">
    <name type="scientific">Sagittula salina</name>
    <dbReference type="NCBI Taxonomy" id="2820268"/>
    <lineage>
        <taxon>Bacteria</taxon>
        <taxon>Pseudomonadati</taxon>
        <taxon>Pseudomonadota</taxon>
        <taxon>Alphaproteobacteria</taxon>
        <taxon>Rhodobacterales</taxon>
        <taxon>Roseobacteraceae</taxon>
        <taxon>Sagittula</taxon>
    </lineage>
</organism>
<keyword evidence="2" id="KW-1185">Reference proteome</keyword>
<sequence>MNSNTIHANVEQSAARAIACQHKLSNAIHSVRGALPLSLRFAIDASCKLSVEDLFTPHKLDTAQDVLDRLNTLIDDVGGVPVIYHSEEGHPTRLAALNWDAGLESCSITSTRCSATRGSSVIISRPWLFSNDVGGPPFGRSARTPVPGASGMAAVASL</sequence>
<evidence type="ECO:0000313" key="2">
    <source>
        <dbReference type="Proteomes" id="UP000675940"/>
    </source>
</evidence>
<proteinExistence type="predicted"/>
<dbReference type="RefSeq" id="WP_209361775.1">
    <property type="nucleotide sequence ID" value="NZ_JAGISH010000008.1"/>
</dbReference>